<dbReference type="AlphaFoldDB" id="L7KHU3"/>
<dbReference type="Gene3D" id="1.10.10.60">
    <property type="entry name" value="Homeodomain-like"/>
    <property type="match status" value="2"/>
</dbReference>
<keyword evidence="8" id="KW-1185">Reference proteome</keyword>
<dbReference type="Pfam" id="PF02311">
    <property type="entry name" value="AraC_binding"/>
    <property type="match status" value="1"/>
</dbReference>
<dbReference type="PANTHER" id="PTHR46796">
    <property type="entry name" value="HTH-TYPE TRANSCRIPTIONAL ACTIVATOR RHAS-RELATED"/>
    <property type="match status" value="1"/>
</dbReference>
<evidence type="ECO:0000256" key="4">
    <source>
        <dbReference type="ARBA" id="ARBA00023163"/>
    </source>
</evidence>
<dbReference type="SUPFAM" id="SSF46689">
    <property type="entry name" value="Homeodomain-like"/>
    <property type="match status" value="1"/>
</dbReference>
<evidence type="ECO:0000256" key="3">
    <source>
        <dbReference type="ARBA" id="ARBA00023159"/>
    </source>
</evidence>
<dbReference type="InterPro" id="IPR003313">
    <property type="entry name" value="AraC-bd"/>
</dbReference>
<dbReference type="InterPro" id="IPR037923">
    <property type="entry name" value="HTH-like"/>
</dbReference>
<evidence type="ECO:0000256" key="2">
    <source>
        <dbReference type="ARBA" id="ARBA00023125"/>
    </source>
</evidence>
<dbReference type="eggNOG" id="COG2207">
    <property type="taxonomic scope" value="Bacteria"/>
</dbReference>
<dbReference type="PROSITE" id="PS01124">
    <property type="entry name" value="HTH_ARAC_FAMILY_2"/>
    <property type="match status" value="1"/>
</dbReference>
<dbReference type="Pfam" id="PF12833">
    <property type="entry name" value="HTH_18"/>
    <property type="match status" value="1"/>
</dbReference>
<evidence type="ECO:0000313" key="7">
    <source>
        <dbReference type="EMBL" id="GAC47502.1"/>
    </source>
</evidence>
<dbReference type="InterPro" id="IPR009057">
    <property type="entry name" value="Homeodomain-like_sf"/>
</dbReference>
<dbReference type="InterPro" id="IPR014710">
    <property type="entry name" value="RmlC-like_jellyroll"/>
</dbReference>
<evidence type="ECO:0000259" key="6">
    <source>
        <dbReference type="PROSITE" id="PS01124"/>
    </source>
</evidence>
<feature type="domain" description="HTH araC/xylS-type" evidence="6">
    <location>
        <begin position="208"/>
        <end position="303"/>
    </location>
</feature>
<dbReference type="GO" id="GO:0043565">
    <property type="term" value="F:sequence-specific DNA binding"/>
    <property type="evidence" value="ECO:0007669"/>
    <property type="project" value="InterPro"/>
</dbReference>
<dbReference type="InterPro" id="IPR050204">
    <property type="entry name" value="AraC_XylS_family_regulators"/>
</dbReference>
<dbReference type="SMART" id="SM00342">
    <property type="entry name" value="HTH_ARAC"/>
    <property type="match status" value="1"/>
</dbReference>
<protein>
    <submittedName>
        <fullName evidence="7">Putative AraC family transcriptional regulator</fullName>
    </submittedName>
</protein>
<keyword evidence="1" id="KW-0805">Transcription regulation</keyword>
<keyword evidence="3" id="KW-0010">Activator</keyword>
<accession>L7KHU3</accession>
<organism evidence="7 8">
    <name type="scientific">Gordonia aichiensis NBRC 108223</name>
    <dbReference type="NCBI Taxonomy" id="1220583"/>
    <lineage>
        <taxon>Bacteria</taxon>
        <taxon>Bacillati</taxon>
        <taxon>Actinomycetota</taxon>
        <taxon>Actinomycetes</taxon>
        <taxon>Mycobacteriales</taxon>
        <taxon>Gordoniaceae</taxon>
        <taxon>Gordonia</taxon>
    </lineage>
</organism>
<gene>
    <name evidence="7" type="ORF">GOACH_03_05240</name>
</gene>
<dbReference type="PROSITE" id="PS00041">
    <property type="entry name" value="HTH_ARAC_FAMILY_1"/>
    <property type="match status" value="1"/>
</dbReference>
<keyword evidence="2" id="KW-0238">DNA-binding</keyword>
<name>L7KHU3_9ACTN</name>
<sequence length="303" mass="33489">MVTASTLIETGPGVPETDYGGRAPGAVGAAVRAAVPGQQGRGTVQPEFWHDPRFLEVESRRSCRENSCYRLHTHDRFAIGIIDEGTSEFVGRSATPVMLEAGDVVLIPAGHLHRCNPVGGRWVYQMMLLDEDWLRTRIWPRDASFDGTIQVHRDGDARRLFSDANGLLYDAPDDLSAFRRLLCRAFSRLTTPELLEPRPSAMIATDLQPVLEVLAEQVEDPRLDDLAGLVGMNRFQLIRAVRSATGLTPIAWRNNARVVRARAMLRGGEPIASVAHALGFSDQSHLHRVFRQYVAATPGSYRG</sequence>
<evidence type="ECO:0000256" key="5">
    <source>
        <dbReference type="SAM" id="MobiDB-lite"/>
    </source>
</evidence>
<dbReference type="RefSeq" id="WP_005170965.1">
    <property type="nucleotide sequence ID" value="NZ_BANR01000003.1"/>
</dbReference>
<dbReference type="InterPro" id="IPR018060">
    <property type="entry name" value="HTH_AraC"/>
</dbReference>
<feature type="region of interest" description="Disordered" evidence="5">
    <location>
        <begin position="1"/>
        <end position="22"/>
    </location>
</feature>
<dbReference type="Gene3D" id="2.60.120.10">
    <property type="entry name" value="Jelly Rolls"/>
    <property type="match status" value="1"/>
</dbReference>
<dbReference type="GO" id="GO:0003700">
    <property type="term" value="F:DNA-binding transcription factor activity"/>
    <property type="evidence" value="ECO:0007669"/>
    <property type="project" value="InterPro"/>
</dbReference>
<dbReference type="SUPFAM" id="SSF51215">
    <property type="entry name" value="Regulatory protein AraC"/>
    <property type="match status" value="1"/>
</dbReference>
<dbReference type="EMBL" id="BANR01000003">
    <property type="protein sequence ID" value="GAC47502.1"/>
    <property type="molecule type" value="Genomic_DNA"/>
</dbReference>
<dbReference type="InterPro" id="IPR018062">
    <property type="entry name" value="HTH_AraC-typ_CS"/>
</dbReference>
<evidence type="ECO:0000313" key="8">
    <source>
        <dbReference type="Proteomes" id="UP000010988"/>
    </source>
</evidence>
<comment type="caution">
    <text evidence="7">The sequence shown here is derived from an EMBL/GenBank/DDBJ whole genome shotgun (WGS) entry which is preliminary data.</text>
</comment>
<dbReference type="Proteomes" id="UP000010988">
    <property type="component" value="Unassembled WGS sequence"/>
</dbReference>
<proteinExistence type="predicted"/>
<evidence type="ECO:0000256" key="1">
    <source>
        <dbReference type="ARBA" id="ARBA00023015"/>
    </source>
</evidence>
<keyword evidence="4" id="KW-0804">Transcription</keyword>
<dbReference type="PANTHER" id="PTHR46796:SF2">
    <property type="entry name" value="TRANSCRIPTIONAL REGULATORY PROTEIN"/>
    <property type="match status" value="1"/>
</dbReference>
<dbReference type="STRING" id="1220583.GOACH_03_05240"/>
<reference evidence="7 8" key="1">
    <citation type="submission" date="2012-12" db="EMBL/GenBank/DDBJ databases">
        <title>Whole genome shotgun sequence of Gordonia aichiensis NBRC 108223.</title>
        <authorList>
            <person name="Isaki-Nakamura S."/>
            <person name="Hosoyama A."/>
            <person name="Tsuchikane K."/>
            <person name="Ando Y."/>
            <person name="Baba S."/>
            <person name="Ohji S."/>
            <person name="Hamada M."/>
            <person name="Tamura T."/>
            <person name="Yamazoe A."/>
            <person name="Yamazaki S."/>
            <person name="Fujita N."/>
        </authorList>
    </citation>
    <scope>NUCLEOTIDE SEQUENCE [LARGE SCALE GENOMIC DNA]</scope>
    <source>
        <strain evidence="7 8">NBRC 108223</strain>
    </source>
</reference>